<dbReference type="CDD" id="cd15482">
    <property type="entry name" value="Sialidase_non-viral"/>
    <property type="match status" value="1"/>
</dbReference>
<gene>
    <name evidence="2" type="ORF">FGO68_gene2338</name>
</gene>
<evidence type="ECO:0000313" key="2">
    <source>
        <dbReference type="EMBL" id="TNV87819.1"/>
    </source>
</evidence>
<evidence type="ECO:0000259" key="1">
    <source>
        <dbReference type="PROSITE" id="PS50853"/>
    </source>
</evidence>
<feature type="domain" description="Fibronectin type-III" evidence="1">
    <location>
        <begin position="254"/>
        <end position="358"/>
    </location>
</feature>
<dbReference type="InterPro" id="IPR013783">
    <property type="entry name" value="Ig-like_fold"/>
</dbReference>
<dbReference type="InterPro" id="IPR036116">
    <property type="entry name" value="FN3_sf"/>
</dbReference>
<sequence length="1769" mass="201141">MDFKILDPTCKRDKLKSSGSVMVSEEVYSRILLGQRRLQEVIVPVPTIEISCPPDQGLHCVVTVTWTELFPVIENGTIPDSVLLVLDNSTANQTYEVPSSLLSYDIDLDETLYEQNSNITVWVGLYYPDDNSTLFSENTTFMTPGIPIVNGILNSTGRDMITPTAISVSLTNISVANDPIVTPMEYVLQYSTDEGSSWEDLTLPPLTELPSVVNLTDGLTSRKLHYFKLMVSNRFGVTYSPVLKVTGCKEPQTAPGKPVFSQYNSSRTNFYISWDPPTDDGGAKIDNYTVVFQNWRSSDEIYSQGFSCLTNFIDITPNVFGFEPISGFEYRVYITASFNGVGMGPGQSEYAQFSIPNAPQKMTLLGFYIEPKFISIQWNEVAAGDNGQTLTPIFIKRYALYVNVSNDWAIFGNHVHSSWQAGHSHNYENSDNSVLPSGKEFNFKLVPYNWFAGDPSVYSVGGCITDTEPDPLQSFALQRLTPSSATFTYALPLFDGRDPITQVIMSWDQFNGKWASFNVTPSDLAYTFTYMGGEPFPLNTTVSFSAYCLNGVGNSTISNITLITYDLPRNVSQPFVDIVEEQMIRINWTNVNQNINGPMTHYLVRFKQFGTTNWANLTSAQTPSSTLQLYYEHNFNFSKKSHYQYQVCPVNVVGVGPCSEPLNVYTLINTNKASAFPKVVGKQGGNSSIKSVSFNNARDAFAIGWQYLNQTVNHAIVTLYRGDRYAPEWEKVLSDTMEIAAIKHSPDGLKLVVMMINSEFVYLHATNGTVIRSFKFNPLETGMLLNSRNLWLTNSKGDERIFISYSACGDGQCSVQNPQVVMYNIGVTLDDVYRGKAQGSSVLILQDQVDPSFHYLFVVGDSIDFHVRNIYDSTQYYSYVCQNCGIGNNIIASTSQINETDKVVVMVDEGAQTNLAFVFTGGQESTLRFKDRYRFNQSIISSIDFNIGIQAVSLSQILHLYQSGPQIYMAKLDLLAQTISLAFFPTVYQTQLSSPTNQAERQAIFMHNSQQFLFVKHGQALQFPQIYKSSYFQEQVGMLYSFDQYSNCQFYGDNQYKDGDPQKINNGALINANISFDGFLQASMIDFSPVTQSVIANMEIYQRSTFFNTDFQINDKWCSLTTQYDTDAQFAQITKYRYLKQLERKVPIQSHIQKCKPNTGGYGTNEEEPYIEVRQANGSQVPQWISYNITTFQLILSNKSWQEELLEIIIRGKCSNHQVIFERQAQVRWPGSAPYFEPNMTDLVVVPFNSSFSFYIPQLICENLLESITLVESGTQFLPSEFSFNNETMKITFSSNNVRVKRDFNISIIVKDELQFVTNVTFAVHVDNHSPYFQTNISKFYRVFYNTTSKIEFPQMLDQENSPVRIACEKPPYIDCSSGSYIFVNALPKTSIGTYSFVLNLTDEMDTTQYEITVQISDHFAYFAEPVENRSVPLYRETKIEFPCIIDYYNFSVKITYTGKRGMELPSFMYVINDELFANPRLENQGDYEIRVGLDNQHSQMVNQYTTYVIVEQAPTIPPELLDIIHQAQNTGRPSFAEDLPQHLVTQQCVKTTIRLPNFYDADNDKVKIANISFGQAFSFWYYQRSVGLIYFLPWYLEDVLNSPYELVITLIDDNKYPKTREYAISLEVEFTREFDKVEYGCRPALAYSDINFEGQTFNLDPCMFIDCNDQQEEEVHWRVEHIKILLGVSREQEITITLQPPDEKLLKMLNETNIQISNTNDSTKFMNFTIISRSGLRGQIIARVPYAEIKELNPYVRPQIAAQFKKER</sequence>
<comment type="caution">
    <text evidence="2">The sequence shown here is derived from an EMBL/GenBank/DDBJ whole genome shotgun (WGS) entry which is preliminary data.</text>
</comment>
<dbReference type="Gene3D" id="2.60.40.10">
    <property type="entry name" value="Immunoglobulins"/>
    <property type="match status" value="2"/>
</dbReference>
<dbReference type="SUPFAM" id="SSF49265">
    <property type="entry name" value="Fibronectin type III"/>
    <property type="match status" value="2"/>
</dbReference>
<dbReference type="CDD" id="cd00063">
    <property type="entry name" value="FN3"/>
    <property type="match status" value="2"/>
</dbReference>
<dbReference type="OrthoDB" id="443915at2759"/>
<accession>A0A8J8P8C6</accession>
<reference evidence="2" key="1">
    <citation type="submission" date="2019-06" db="EMBL/GenBank/DDBJ databases">
        <authorList>
            <person name="Zheng W."/>
        </authorList>
    </citation>
    <scope>NUCLEOTIDE SEQUENCE</scope>
    <source>
        <strain evidence="2">QDHG01</strain>
    </source>
</reference>
<proteinExistence type="predicted"/>
<evidence type="ECO:0000313" key="3">
    <source>
        <dbReference type="Proteomes" id="UP000785679"/>
    </source>
</evidence>
<feature type="domain" description="Fibronectin type-III" evidence="1">
    <location>
        <begin position="567"/>
        <end position="669"/>
    </location>
</feature>
<dbReference type="EMBL" id="RRYP01000205">
    <property type="protein sequence ID" value="TNV87819.1"/>
    <property type="molecule type" value="Genomic_DNA"/>
</dbReference>
<name>A0A8J8P8C6_HALGN</name>
<dbReference type="InterPro" id="IPR003961">
    <property type="entry name" value="FN3_dom"/>
</dbReference>
<dbReference type="Proteomes" id="UP000785679">
    <property type="component" value="Unassembled WGS sequence"/>
</dbReference>
<protein>
    <recommendedName>
        <fullName evidence="1">Fibronectin type-III domain-containing protein</fullName>
    </recommendedName>
</protein>
<keyword evidence="3" id="KW-1185">Reference proteome</keyword>
<organism evidence="2 3">
    <name type="scientific">Halteria grandinella</name>
    <dbReference type="NCBI Taxonomy" id="5974"/>
    <lineage>
        <taxon>Eukaryota</taxon>
        <taxon>Sar</taxon>
        <taxon>Alveolata</taxon>
        <taxon>Ciliophora</taxon>
        <taxon>Intramacronucleata</taxon>
        <taxon>Spirotrichea</taxon>
        <taxon>Stichotrichia</taxon>
        <taxon>Sporadotrichida</taxon>
        <taxon>Halteriidae</taxon>
        <taxon>Halteria</taxon>
    </lineage>
</organism>
<dbReference type="PROSITE" id="PS50853">
    <property type="entry name" value="FN3"/>
    <property type="match status" value="2"/>
</dbReference>